<feature type="transmembrane region" description="Helical" evidence="1">
    <location>
        <begin position="13"/>
        <end position="38"/>
    </location>
</feature>
<feature type="transmembrane region" description="Helical" evidence="1">
    <location>
        <begin position="45"/>
        <end position="67"/>
    </location>
</feature>
<comment type="caution">
    <text evidence="2">The sequence shown here is derived from an EMBL/GenBank/DDBJ whole genome shotgun (WGS) entry which is preliminary data.</text>
</comment>
<keyword evidence="1" id="KW-1133">Transmembrane helix</keyword>
<sequence>MTAYPAPRPRTPLVWWLSMGALVVLGAAGSLWVMWVAATGETLEAVFTGFLPMAVVAVLWLVVAVIGGANYRMYWPSAAVPVLFVTTLAVLWLGVPHKAGWLLSRSALDRAAADCVESDDSTRIGVYEFSRVTRIPGGCQFHLEDPGMLSRDGFAHLPNGPAGVSTAKKASYSYSPHDGQWYEYDLIIDYTD</sequence>
<gene>
    <name evidence="2" type="ORF">JK358_06415</name>
</gene>
<feature type="transmembrane region" description="Helical" evidence="1">
    <location>
        <begin position="73"/>
        <end position="95"/>
    </location>
</feature>
<dbReference type="RefSeq" id="WP_201944761.1">
    <property type="nucleotide sequence ID" value="NZ_JAERRJ010000002.1"/>
</dbReference>
<keyword evidence="3" id="KW-1185">Reference proteome</keyword>
<organism evidence="2 3">
    <name type="scientific">Nocardia acididurans</name>
    <dbReference type="NCBI Taxonomy" id="2802282"/>
    <lineage>
        <taxon>Bacteria</taxon>
        <taxon>Bacillati</taxon>
        <taxon>Actinomycetota</taxon>
        <taxon>Actinomycetes</taxon>
        <taxon>Mycobacteriales</taxon>
        <taxon>Nocardiaceae</taxon>
        <taxon>Nocardia</taxon>
    </lineage>
</organism>
<proteinExistence type="predicted"/>
<evidence type="ECO:0000313" key="2">
    <source>
        <dbReference type="EMBL" id="MBL1074024.1"/>
    </source>
</evidence>
<protein>
    <recommendedName>
        <fullName evidence="4">DUF1109 domain-containing protein</fullName>
    </recommendedName>
</protein>
<evidence type="ECO:0000313" key="3">
    <source>
        <dbReference type="Proteomes" id="UP000602198"/>
    </source>
</evidence>
<keyword evidence="1" id="KW-0812">Transmembrane</keyword>
<name>A0ABS1M0G8_9NOCA</name>
<keyword evidence="1" id="KW-0472">Membrane</keyword>
<reference evidence="2 3" key="1">
    <citation type="submission" date="2021-01" db="EMBL/GenBank/DDBJ databases">
        <title>WGS of actinomycetes isolated from Thailand.</title>
        <authorList>
            <person name="Thawai C."/>
        </authorList>
    </citation>
    <scope>NUCLEOTIDE SEQUENCE [LARGE SCALE GENOMIC DNA]</scope>
    <source>
        <strain evidence="2 3">LPG 2</strain>
    </source>
</reference>
<dbReference type="EMBL" id="JAERRJ010000002">
    <property type="protein sequence ID" value="MBL1074024.1"/>
    <property type="molecule type" value="Genomic_DNA"/>
</dbReference>
<evidence type="ECO:0000256" key="1">
    <source>
        <dbReference type="SAM" id="Phobius"/>
    </source>
</evidence>
<dbReference type="Proteomes" id="UP000602198">
    <property type="component" value="Unassembled WGS sequence"/>
</dbReference>
<accession>A0ABS1M0G8</accession>
<evidence type="ECO:0008006" key="4">
    <source>
        <dbReference type="Google" id="ProtNLM"/>
    </source>
</evidence>